<dbReference type="RefSeq" id="WP_173811172.1">
    <property type="nucleotide sequence ID" value="NZ_JABSNP010000016.1"/>
</dbReference>
<name>A0ABX2FT93_9BACT</name>
<gene>
    <name evidence="2" type="ORF">HNP98_003242</name>
</gene>
<keyword evidence="1" id="KW-0812">Transmembrane</keyword>
<proteinExistence type="predicted"/>
<organism evidence="2 3">
    <name type="scientific">Hymenobacter caeli</name>
    <dbReference type="NCBI Taxonomy" id="2735894"/>
    <lineage>
        <taxon>Bacteria</taxon>
        <taxon>Pseudomonadati</taxon>
        <taxon>Bacteroidota</taxon>
        <taxon>Cytophagia</taxon>
        <taxon>Cytophagales</taxon>
        <taxon>Hymenobacteraceae</taxon>
        <taxon>Hymenobacter</taxon>
    </lineage>
</organism>
<evidence type="ECO:0000256" key="1">
    <source>
        <dbReference type="SAM" id="Phobius"/>
    </source>
</evidence>
<comment type="caution">
    <text evidence="2">The sequence shown here is derived from an EMBL/GenBank/DDBJ whole genome shotgun (WGS) entry which is preliminary data.</text>
</comment>
<reference evidence="2 3" key="1">
    <citation type="submission" date="2020-05" db="EMBL/GenBank/DDBJ databases">
        <title>Genomic Encyclopedia of Type Strains, Phase IV (KMG-V): Genome sequencing to study the core and pangenomes of soil and plant-associated prokaryotes.</title>
        <authorList>
            <person name="Whitman W."/>
        </authorList>
    </citation>
    <scope>NUCLEOTIDE SEQUENCE [LARGE SCALE GENOMIC DNA]</scope>
    <source>
        <strain evidence="2 3">9A</strain>
    </source>
</reference>
<sequence>MTIKQFACLALCLVTCFGDLATFGFLLSWRDRAATPSRRRARLLRGVVPGAVVLGALLLTALVQAMLRWSEQ</sequence>
<accession>A0ABX2FT93</accession>
<protein>
    <submittedName>
        <fullName evidence="2">Uncharacterized protein YjeT (DUF2065 family)</fullName>
    </submittedName>
</protein>
<dbReference type="Proteomes" id="UP000779507">
    <property type="component" value="Unassembled WGS sequence"/>
</dbReference>
<keyword evidence="1" id="KW-0472">Membrane</keyword>
<feature type="transmembrane region" description="Helical" evidence="1">
    <location>
        <begin position="46"/>
        <end position="67"/>
    </location>
</feature>
<evidence type="ECO:0000313" key="3">
    <source>
        <dbReference type="Proteomes" id="UP000779507"/>
    </source>
</evidence>
<keyword evidence="1" id="KW-1133">Transmembrane helix</keyword>
<evidence type="ECO:0000313" key="2">
    <source>
        <dbReference type="EMBL" id="NRT20401.1"/>
    </source>
</evidence>
<keyword evidence="3" id="KW-1185">Reference proteome</keyword>
<dbReference type="EMBL" id="JABSNP010000016">
    <property type="protein sequence ID" value="NRT20401.1"/>
    <property type="molecule type" value="Genomic_DNA"/>
</dbReference>